<dbReference type="KEGG" id="tpal:117642319"/>
<proteinExistence type="predicted"/>
<reference evidence="2" key="1">
    <citation type="submission" date="2025-08" db="UniProtKB">
        <authorList>
            <consortium name="RefSeq"/>
        </authorList>
    </citation>
    <scope>IDENTIFICATION</scope>
    <source>
        <tissue evidence="2">Total insect</tissue>
    </source>
</reference>
<dbReference type="OrthoDB" id="8191434at2759"/>
<evidence type="ECO:0000313" key="1">
    <source>
        <dbReference type="Proteomes" id="UP000515158"/>
    </source>
</evidence>
<protein>
    <submittedName>
        <fullName evidence="2">Uncharacterized protein LOC117642319</fullName>
    </submittedName>
</protein>
<dbReference type="RefSeq" id="XP_034236286.1">
    <property type="nucleotide sequence ID" value="XM_034380395.1"/>
</dbReference>
<dbReference type="GeneID" id="117642319"/>
<accession>A0A6P8YI44</accession>
<dbReference type="InParanoid" id="A0A6P8YI44"/>
<keyword evidence="1" id="KW-1185">Reference proteome</keyword>
<dbReference type="AlphaFoldDB" id="A0A6P8YI44"/>
<dbReference type="Proteomes" id="UP000515158">
    <property type="component" value="Unplaced"/>
</dbReference>
<organism evidence="2">
    <name type="scientific">Thrips palmi</name>
    <name type="common">Melon thrips</name>
    <dbReference type="NCBI Taxonomy" id="161013"/>
    <lineage>
        <taxon>Eukaryota</taxon>
        <taxon>Metazoa</taxon>
        <taxon>Ecdysozoa</taxon>
        <taxon>Arthropoda</taxon>
        <taxon>Hexapoda</taxon>
        <taxon>Insecta</taxon>
        <taxon>Pterygota</taxon>
        <taxon>Neoptera</taxon>
        <taxon>Paraneoptera</taxon>
        <taxon>Thysanoptera</taxon>
        <taxon>Terebrantia</taxon>
        <taxon>Thripoidea</taxon>
        <taxon>Thripidae</taxon>
        <taxon>Thrips</taxon>
    </lineage>
</organism>
<name>A0A6P8YI44_THRPL</name>
<gene>
    <name evidence="2" type="primary">LOC117642319</name>
</gene>
<evidence type="ECO:0000313" key="2">
    <source>
        <dbReference type="RefSeq" id="XP_034236286.1"/>
    </source>
</evidence>
<sequence>MSVFEGVDSEDEILDYLKQHGGYVEPVMVPFLAQPELLNQQIVKKDIEFFYKVPFLPQLQELLRCSDVLHCVDNSKEPEEWTYESILDGLIYKCHPVVLKFGNTTLSIYIYHDGVEPSDLGSARVGKHNLTFFYWSLGNIYPELRSSDKVVQLYVICKTPDLKKYGYKKIMEDFIEGINKLSSDEGVTFNIDGQNRIFHGFLHCCLGDYPAQGAIGGFKESVSAEKPCRECMASNEEGYIKATSISNIQLRNKNLHESHLQELDKYNALSSKEKLKRRDPSVEYGVNNRSVLLDIKYFDVTKQLPQDLMHDVNEGILEYTCRLVLRHVILDKKALPISLVNERIASLSKAFESDRPGVILEDHLGPTKHLRQSSAQMRTLSLLLPFVLQKETADGSMVFSGDQEYLDCLICVLQFLQVSSAFKFHITDVEVLRKKIEELHAMILALDDEINMGKLHFCTTYAMGLLCLECFAKLHVFDTLAVRHQISKCRQMMKKNYLYDGHECTPKQDVSKAVNRNVNLIKDSFPDWQTIVLVSKVDDQIMEKIVFTSLIQHRYTDKTQQ</sequence>